<dbReference type="GO" id="GO:0007021">
    <property type="term" value="P:tubulin complex assembly"/>
    <property type="evidence" value="ECO:0007669"/>
    <property type="project" value="InterPro"/>
</dbReference>
<evidence type="ECO:0000259" key="4">
    <source>
        <dbReference type="Pfam" id="PF25767"/>
    </source>
</evidence>
<dbReference type="OrthoDB" id="10253476at2759"/>
<protein>
    <submittedName>
        <fullName evidence="5">Tubulin-specific chaperone</fullName>
    </submittedName>
</protein>
<dbReference type="InterPro" id="IPR033162">
    <property type="entry name" value="TBCD"/>
</dbReference>
<dbReference type="EMBL" id="GL629735">
    <property type="protein sequence ID" value="EFX05880.1"/>
    <property type="molecule type" value="Genomic_DNA"/>
</dbReference>
<dbReference type="GO" id="GO:0007023">
    <property type="term" value="P:post-chaperonin tubulin folding pathway"/>
    <property type="evidence" value="ECO:0007669"/>
    <property type="project" value="InterPro"/>
</dbReference>
<dbReference type="InParanoid" id="F0X8T7"/>
<keyword evidence="1" id="KW-0143">Chaperone</keyword>
<evidence type="ECO:0000313" key="6">
    <source>
        <dbReference type="Proteomes" id="UP000007796"/>
    </source>
</evidence>
<dbReference type="HOGENOM" id="CLU_003043_3_0_1"/>
<dbReference type="PROSITE" id="PS50077">
    <property type="entry name" value="HEAT_REPEAT"/>
    <property type="match status" value="1"/>
</dbReference>
<name>F0X8T7_GROCL</name>
<evidence type="ECO:0000256" key="2">
    <source>
        <dbReference type="PROSITE-ProRule" id="PRU00103"/>
    </source>
</evidence>
<dbReference type="InterPro" id="IPR022577">
    <property type="entry name" value="TBCD_C"/>
</dbReference>
<reference evidence="5 6" key="1">
    <citation type="journal article" date="2011" name="Proc. Natl. Acad. Sci. U.S.A.">
        <title>Genome and transcriptome analyses of the mountain pine beetle-fungal symbiont Grosmannia clavigera, a lodgepole pine pathogen.</title>
        <authorList>
            <person name="DiGuistini S."/>
            <person name="Wang Y."/>
            <person name="Liao N.Y."/>
            <person name="Taylor G."/>
            <person name="Tanguay P."/>
            <person name="Feau N."/>
            <person name="Henrissat B."/>
            <person name="Chan S.K."/>
            <person name="Hesse-Orce U."/>
            <person name="Alamouti S.M."/>
            <person name="Tsui C.K.M."/>
            <person name="Docking R.T."/>
            <person name="Levasseur A."/>
            <person name="Haridas S."/>
            <person name="Robertson G."/>
            <person name="Birol I."/>
            <person name="Holt R.A."/>
            <person name="Marra M.A."/>
            <person name="Hamelin R.C."/>
            <person name="Hirst M."/>
            <person name="Jones S.J.M."/>
            <person name="Bohlmann J."/>
            <person name="Breuil C."/>
        </authorList>
    </citation>
    <scope>NUCLEOTIDE SEQUENCE [LARGE SCALE GENOMIC DNA]</scope>
    <source>
        <strain evidence="6">kw1407 / UAMH 11150</strain>
    </source>
</reference>
<dbReference type="eggNOG" id="KOG1943">
    <property type="taxonomic scope" value="Eukaryota"/>
</dbReference>
<dbReference type="InterPro" id="IPR021133">
    <property type="entry name" value="HEAT_type_2"/>
</dbReference>
<dbReference type="PANTHER" id="PTHR12658">
    <property type="entry name" value="BETA-TUBULIN COFACTOR D"/>
    <property type="match status" value="1"/>
</dbReference>
<dbReference type="PANTHER" id="PTHR12658:SF0">
    <property type="entry name" value="TUBULIN-SPECIFIC CHAPERONE D"/>
    <property type="match status" value="1"/>
</dbReference>
<dbReference type="Gene3D" id="1.25.10.10">
    <property type="entry name" value="Leucine-rich Repeat Variant"/>
    <property type="match status" value="1"/>
</dbReference>
<organism evidence="6">
    <name type="scientific">Grosmannia clavigera (strain kw1407 / UAMH 11150)</name>
    <name type="common">Blue stain fungus</name>
    <name type="synonym">Graphiocladiella clavigera</name>
    <dbReference type="NCBI Taxonomy" id="655863"/>
    <lineage>
        <taxon>Eukaryota</taxon>
        <taxon>Fungi</taxon>
        <taxon>Dikarya</taxon>
        <taxon>Ascomycota</taxon>
        <taxon>Pezizomycotina</taxon>
        <taxon>Sordariomycetes</taxon>
        <taxon>Sordariomycetidae</taxon>
        <taxon>Ophiostomatales</taxon>
        <taxon>Ophiostomataceae</taxon>
        <taxon>Leptographium</taxon>
    </lineage>
</organism>
<dbReference type="GeneID" id="25977105"/>
<feature type="domain" description="Tubulin-folding cofactor D ARM repeats" evidence="4">
    <location>
        <begin position="472"/>
        <end position="582"/>
    </location>
</feature>
<sequence>MDAADEDADVRLQKVSNDLLSEFDGALGSFLRRPGSKKTETDSTLRTHVRAREAYHLIGLIDQFQELPQLLDGYLARWLPELADAFLGCVAQAPKAQAPLSSSSPTSLVMSLQAAVARLLYTFCKVRGEKVVVGFLPVETRYLERLLGALEAQERRGGEDGEGRWTWEERYVVLLWLAQLFLAPFDLSTISTGRAGDEEGDESATIEGFVWPSGDQGNGNSNSSRLLPSITVRVLPLAIGYLAAPGKEQDAARALLVRVAMRRDMQELGVRHALILWALHSLRPLGAQMQTPTSRRPSYYYIGTLSFLAGILSAAAGASDMDDALASIFAAVHAVAESEGQDADVSLRDDAVFVAIRSSALARKMMIKAVRAIAVRYIQLAAAGQAGEGEGDAIIETTIGYLLDRLADNDTPVRFAASKALSVIALQLDADMAAQVIDAVLEGLERNVLRLPGSISGSGSGGRDLTAVDPLEWHGLMLTLAHLLYRRSPPLAVLPAIVASLQVGLAFERRSVSGSATGTNVRDAACFGVWALARRYTTAELQPLAVLQPLATDLVVAACLDPAGNIRRGSSAALQELVGRHPDTVCAGIALVLAVDYHAVALRSRAVADVALQAAALARDPYGSALRDELLGWRGVGDAGDAAARRGAATAFGHIAQRLAADGPTLCNFLGTASMLTERITKLQPRQVEERHGLLLALAAVLDTFPALVQAAQTLVELPGVCQKTICLLHRALQSCKILALATTTRRLELLAEASSRLIVSSFPVLQATSTNDGNKETKAALISGPELVSEANHVPATAFGQVVQALTGTLAPQDDIRTVTDLAASLLSDVWLARREPEVVDAASDAALILLVVLFSTAARHELVCSWAATVRQPAATLTSKTAAARSTSRGSSGSGFVFALTKAYPLVALGDTSDEDPISRAILDRWASDRSIEARVSLLQALAQSPAVLMMTAPAPATATANPGRFRTILAAGLDDYTTDARAATSGRTGTAASGSLLFLRVLRLAAEKLDRVRTAAQPTLALALGEPASSRLLSLTFSSQAYFRTLLGLWDEAEAGSLGPIATAAAAGKTGDTAAAVQWMAALMRGYVTSADTGNEELVIASRAALVDYVGQGDAAATRRKRRLIWLSLLRNLPGGTTTTTTTTTTGKPKVPVPPDRIVVPTLEIVAFLFYSGVFGRSVGEDDSDSHLAALCRQVYLAAEKAGSVRKLEACIKVYGAVAAVTAETADSAGPVARQRLAALLRHPWPRIRNAVVDELWGLGLGLELGLRLERSPSENEDRGGGLVAAQNAQLGQFDALKGTDWGSAEAEAVDALVGRLGLGIK</sequence>
<feature type="domain" description="Tubulin-folding cofactor D C-terminal" evidence="3">
    <location>
        <begin position="1002"/>
        <end position="1210"/>
    </location>
</feature>
<dbReference type="GO" id="GO:0005096">
    <property type="term" value="F:GTPase activator activity"/>
    <property type="evidence" value="ECO:0007669"/>
    <property type="project" value="InterPro"/>
</dbReference>
<dbReference type="RefSeq" id="XP_014175362.1">
    <property type="nucleotide sequence ID" value="XM_014319887.1"/>
</dbReference>
<dbReference type="Pfam" id="PF12612">
    <property type="entry name" value="TFCD_C"/>
    <property type="match status" value="1"/>
</dbReference>
<dbReference type="Pfam" id="PF23579">
    <property type="entry name" value="ARM_TBCD"/>
    <property type="match status" value="1"/>
</dbReference>
<evidence type="ECO:0000259" key="3">
    <source>
        <dbReference type="Pfam" id="PF12612"/>
    </source>
</evidence>
<dbReference type="Pfam" id="PF25767">
    <property type="entry name" value="ARM_TBCD_2nd"/>
    <property type="match status" value="1"/>
</dbReference>
<dbReference type="InterPro" id="IPR058033">
    <property type="entry name" value="ARM_TBCD_2nd"/>
</dbReference>
<evidence type="ECO:0000256" key="1">
    <source>
        <dbReference type="ARBA" id="ARBA00023186"/>
    </source>
</evidence>
<dbReference type="Proteomes" id="UP000007796">
    <property type="component" value="Unassembled WGS sequence"/>
</dbReference>
<dbReference type="STRING" id="655863.F0X8T7"/>
<dbReference type="InterPro" id="IPR016024">
    <property type="entry name" value="ARM-type_fold"/>
</dbReference>
<proteinExistence type="predicted"/>
<keyword evidence="6" id="KW-1185">Reference proteome</keyword>
<dbReference type="InterPro" id="IPR011989">
    <property type="entry name" value="ARM-like"/>
</dbReference>
<dbReference type="SUPFAM" id="SSF48371">
    <property type="entry name" value="ARM repeat"/>
    <property type="match status" value="1"/>
</dbReference>
<gene>
    <name evidence="5" type="ORF">CMQ_3949</name>
</gene>
<dbReference type="GO" id="GO:0000226">
    <property type="term" value="P:microtubule cytoskeleton organization"/>
    <property type="evidence" value="ECO:0007669"/>
    <property type="project" value="TreeGrafter"/>
</dbReference>
<accession>F0X8T7</accession>
<dbReference type="GO" id="GO:0048487">
    <property type="term" value="F:beta-tubulin binding"/>
    <property type="evidence" value="ECO:0007669"/>
    <property type="project" value="InterPro"/>
</dbReference>
<feature type="repeat" description="HEAT" evidence="2">
    <location>
        <begin position="398"/>
        <end position="435"/>
    </location>
</feature>
<evidence type="ECO:0000313" key="5">
    <source>
        <dbReference type="EMBL" id="EFX05880.1"/>
    </source>
</evidence>